<accession>A0A1G2PUA1</accession>
<dbReference type="Proteomes" id="UP000176951">
    <property type="component" value="Unassembled WGS sequence"/>
</dbReference>
<dbReference type="AlphaFoldDB" id="A0A1G2PUA1"/>
<comment type="caution">
    <text evidence="2">The sequence shown here is derived from an EMBL/GenBank/DDBJ whole genome shotgun (WGS) entry which is preliminary data.</text>
</comment>
<gene>
    <name evidence="2" type="ORF">A3A97_01835</name>
</gene>
<feature type="compositionally biased region" description="Basic and acidic residues" evidence="1">
    <location>
        <begin position="1"/>
        <end position="22"/>
    </location>
</feature>
<organism evidence="2 3">
    <name type="scientific">Candidatus Terrybacteria bacterium RIFCSPLOWO2_01_FULL_40_23</name>
    <dbReference type="NCBI Taxonomy" id="1802366"/>
    <lineage>
        <taxon>Bacteria</taxon>
        <taxon>Candidatus Terryibacteriota</taxon>
    </lineage>
</organism>
<evidence type="ECO:0000313" key="2">
    <source>
        <dbReference type="EMBL" id="OHA51918.1"/>
    </source>
</evidence>
<feature type="compositionally biased region" description="Basic and acidic residues" evidence="1">
    <location>
        <begin position="32"/>
        <end position="41"/>
    </location>
</feature>
<reference evidence="2 3" key="1">
    <citation type="journal article" date="2016" name="Nat. Commun.">
        <title>Thousands of microbial genomes shed light on interconnected biogeochemical processes in an aquifer system.</title>
        <authorList>
            <person name="Anantharaman K."/>
            <person name="Brown C.T."/>
            <person name="Hug L.A."/>
            <person name="Sharon I."/>
            <person name="Castelle C.J."/>
            <person name="Probst A.J."/>
            <person name="Thomas B.C."/>
            <person name="Singh A."/>
            <person name="Wilkins M.J."/>
            <person name="Karaoz U."/>
            <person name="Brodie E.L."/>
            <person name="Williams K.H."/>
            <person name="Hubbard S.S."/>
            <person name="Banfield J.F."/>
        </authorList>
    </citation>
    <scope>NUCLEOTIDE SEQUENCE [LARGE SCALE GENOMIC DNA]</scope>
</reference>
<sequence length="60" mass="7136">MSGPEKQFRENDWTADQLKRGEIVMTPEEMEEYQKERKPHPDSFGGDIDPEEEKPRIDEE</sequence>
<evidence type="ECO:0000256" key="1">
    <source>
        <dbReference type="SAM" id="MobiDB-lite"/>
    </source>
</evidence>
<protein>
    <submittedName>
        <fullName evidence="2">Uncharacterized protein</fullName>
    </submittedName>
</protein>
<feature type="region of interest" description="Disordered" evidence="1">
    <location>
        <begin position="1"/>
        <end position="60"/>
    </location>
</feature>
<dbReference type="EMBL" id="MHSW01000016">
    <property type="protein sequence ID" value="OHA51918.1"/>
    <property type="molecule type" value="Genomic_DNA"/>
</dbReference>
<evidence type="ECO:0000313" key="3">
    <source>
        <dbReference type="Proteomes" id="UP000176951"/>
    </source>
</evidence>
<name>A0A1G2PUA1_9BACT</name>
<proteinExistence type="predicted"/>